<feature type="domain" description="OmpR/PhoB-type" evidence="3">
    <location>
        <begin position="7"/>
        <end position="105"/>
    </location>
</feature>
<dbReference type="AlphaFoldDB" id="A0A1M7SS77"/>
<dbReference type="PANTHER" id="PTHR47691">
    <property type="entry name" value="REGULATOR-RELATED"/>
    <property type="match status" value="1"/>
</dbReference>
<dbReference type="SUPFAM" id="SSF52540">
    <property type="entry name" value="P-loop containing nucleoside triphosphate hydrolases"/>
    <property type="match status" value="1"/>
</dbReference>
<evidence type="ECO:0000256" key="1">
    <source>
        <dbReference type="ARBA" id="ARBA00023125"/>
    </source>
</evidence>
<dbReference type="EMBL" id="LT670849">
    <property type="protein sequence ID" value="SHN61413.1"/>
    <property type="molecule type" value="Genomic_DNA"/>
</dbReference>
<reference evidence="5" key="1">
    <citation type="submission" date="2016-11" db="EMBL/GenBank/DDBJ databases">
        <authorList>
            <person name="Varghese N."/>
            <person name="Submissions S."/>
        </authorList>
    </citation>
    <scope>NUCLEOTIDE SEQUENCE [LARGE SCALE GENOMIC DNA]</scope>
    <source>
        <strain evidence="5">GAS401</strain>
    </source>
</reference>
<dbReference type="CDD" id="cd00383">
    <property type="entry name" value="trans_reg_C"/>
    <property type="match status" value="1"/>
</dbReference>
<dbReference type="InterPro" id="IPR001867">
    <property type="entry name" value="OmpR/PhoB-type_DNA-bd"/>
</dbReference>
<protein>
    <submittedName>
        <fullName evidence="4">Transcriptional regulatory protein, C terminal</fullName>
    </submittedName>
</protein>
<keyword evidence="1 2" id="KW-0238">DNA-binding</keyword>
<dbReference type="PROSITE" id="PS51755">
    <property type="entry name" value="OMPR_PHOB"/>
    <property type="match status" value="1"/>
</dbReference>
<name>A0A1M7SS77_9BRAD</name>
<dbReference type="Proteomes" id="UP000184096">
    <property type="component" value="Chromosome I"/>
</dbReference>
<dbReference type="OrthoDB" id="8255279at2"/>
<dbReference type="GO" id="GO:0006355">
    <property type="term" value="P:regulation of DNA-templated transcription"/>
    <property type="evidence" value="ECO:0007669"/>
    <property type="project" value="InterPro"/>
</dbReference>
<evidence type="ECO:0000259" key="3">
    <source>
        <dbReference type="PROSITE" id="PS51755"/>
    </source>
</evidence>
<evidence type="ECO:0000256" key="2">
    <source>
        <dbReference type="PROSITE-ProRule" id="PRU01091"/>
    </source>
</evidence>
<proteinExistence type="predicted"/>
<dbReference type="InterPro" id="IPR016032">
    <property type="entry name" value="Sig_transdc_resp-reg_C-effctor"/>
</dbReference>
<sequence>MSRDGVYGSLRFGPFELSSRDRILRREGMELPLGSRALDILVYLAERPGEVIPKKQLIDHVWPDVVVEEGSLRVHVAAIRKALRDGQFGDRYIANIRGRGYCFVAKVVRVEDGKDGGSNDPNFRGRLAARPLILIGGGADVSQVRNWIRQGRLVTLVGPNGIGRTTFAVAAGHDAKVKPIAALVQALKVRR</sequence>
<dbReference type="InterPro" id="IPR036388">
    <property type="entry name" value="WH-like_DNA-bd_sf"/>
</dbReference>
<dbReference type="PANTHER" id="PTHR47691:SF3">
    <property type="entry name" value="HTH-TYPE TRANSCRIPTIONAL REGULATOR RV0890C-RELATED"/>
    <property type="match status" value="1"/>
</dbReference>
<feature type="DNA-binding region" description="OmpR/PhoB-type" evidence="2">
    <location>
        <begin position="7"/>
        <end position="105"/>
    </location>
</feature>
<dbReference type="SMART" id="SM00862">
    <property type="entry name" value="Trans_reg_C"/>
    <property type="match status" value="1"/>
</dbReference>
<dbReference type="GO" id="GO:0003677">
    <property type="term" value="F:DNA binding"/>
    <property type="evidence" value="ECO:0007669"/>
    <property type="project" value="UniProtKB-UniRule"/>
</dbReference>
<evidence type="ECO:0000313" key="4">
    <source>
        <dbReference type="EMBL" id="SHN61413.1"/>
    </source>
</evidence>
<keyword evidence="5" id="KW-1185">Reference proteome</keyword>
<dbReference type="Gene3D" id="1.10.10.10">
    <property type="entry name" value="Winged helix-like DNA-binding domain superfamily/Winged helix DNA-binding domain"/>
    <property type="match status" value="1"/>
</dbReference>
<gene>
    <name evidence="4" type="ORF">SAMN05444170_0120</name>
</gene>
<dbReference type="Pfam" id="PF00486">
    <property type="entry name" value="Trans_reg_C"/>
    <property type="match status" value="1"/>
</dbReference>
<dbReference type="InterPro" id="IPR027417">
    <property type="entry name" value="P-loop_NTPase"/>
</dbReference>
<evidence type="ECO:0000313" key="5">
    <source>
        <dbReference type="Proteomes" id="UP000184096"/>
    </source>
</evidence>
<dbReference type="GO" id="GO:0000160">
    <property type="term" value="P:phosphorelay signal transduction system"/>
    <property type="evidence" value="ECO:0007669"/>
    <property type="project" value="InterPro"/>
</dbReference>
<accession>A0A1M7SS77</accession>
<organism evidence="4 5">
    <name type="scientific">Bradyrhizobium erythrophlei</name>
    <dbReference type="NCBI Taxonomy" id="1437360"/>
    <lineage>
        <taxon>Bacteria</taxon>
        <taxon>Pseudomonadati</taxon>
        <taxon>Pseudomonadota</taxon>
        <taxon>Alphaproteobacteria</taxon>
        <taxon>Hyphomicrobiales</taxon>
        <taxon>Nitrobacteraceae</taxon>
        <taxon>Bradyrhizobium</taxon>
    </lineage>
</organism>
<dbReference type="SUPFAM" id="SSF46894">
    <property type="entry name" value="C-terminal effector domain of the bipartite response regulators"/>
    <property type="match status" value="1"/>
</dbReference>